<evidence type="ECO:0000259" key="9">
    <source>
        <dbReference type="PROSITE" id="PS50893"/>
    </source>
</evidence>
<evidence type="ECO:0000256" key="3">
    <source>
        <dbReference type="ARBA" id="ARBA00022475"/>
    </source>
</evidence>
<evidence type="ECO:0000256" key="5">
    <source>
        <dbReference type="ARBA" id="ARBA00022840"/>
    </source>
</evidence>
<dbReference type="GO" id="GO:0016887">
    <property type="term" value="F:ATP hydrolysis activity"/>
    <property type="evidence" value="ECO:0007669"/>
    <property type="project" value="InterPro"/>
</dbReference>
<feature type="domain" description="ABC transporter" evidence="9">
    <location>
        <begin position="8"/>
        <end position="238"/>
    </location>
</feature>
<keyword evidence="2" id="KW-0813">Transport</keyword>
<comment type="subcellular location">
    <subcellularLocation>
        <location evidence="1">Cell membrane</location>
        <topology evidence="1">Peripheral membrane protein</topology>
        <orientation evidence="1">Cytoplasmic side</orientation>
    </subcellularLocation>
</comment>
<dbReference type="PROSITE" id="PS50893">
    <property type="entry name" value="ABC_TRANSPORTER_2"/>
    <property type="match status" value="1"/>
</dbReference>
<comment type="similarity">
    <text evidence="8">Belongs to the ABC transporter superfamily. Drug exporter-1 (DrugE1) (TC 3.A.1.105) family.</text>
</comment>
<dbReference type="NCBIfam" id="TIGR01188">
    <property type="entry name" value="drrA"/>
    <property type="match status" value="1"/>
</dbReference>
<proteinExistence type="inferred from homology"/>
<dbReference type="InterPro" id="IPR005894">
    <property type="entry name" value="DrrA"/>
</dbReference>
<evidence type="ECO:0000256" key="1">
    <source>
        <dbReference type="ARBA" id="ARBA00004413"/>
    </source>
</evidence>
<dbReference type="Gene3D" id="3.40.50.300">
    <property type="entry name" value="P-loop containing nucleotide triphosphate hydrolases"/>
    <property type="match status" value="1"/>
</dbReference>
<dbReference type="PROSITE" id="PS00211">
    <property type="entry name" value="ABC_TRANSPORTER_1"/>
    <property type="match status" value="1"/>
</dbReference>
<evidence type="ECO:0000256" key="7">
    <source>
        <dbReference type="ARBA" id="ARBA00023136"/>
    </source>
</evidence>
<accession>A0A662D9Q2</accession>
<dbReference type="AlphaFoldDB" id="A0A662D9Q2"/>
<dbReference type="InterPro" id="IPR003439">
    <property type="entry name" value="ABC_transporter-like_ATP-bd"/>
</dbReference>
<dbReference type="Pfam" id="PF00005">
    <property type="entry name" value="ABC_tran"/>
    <property type="match status" value="1"/>
</dbReference>
<protein>
    <submittedName>
        <fullName evidence="10">ABC transporter ATP-binding protein</fullName>
    </submittedName>
</protein>
<evidence type="ECO:0000256" key="2">
    <source>
        <dbReference type="ARBA" id="ARBA00022448"/>
    </source>
</evidence>
<dbReference type="SMART" id="SM00382">
    <property type="entry name" value="AAA"/>
    <property type="match status" value="1"/>
</dbReference>
<dbReference type="InterPro" id="IPR027417">
    <property type="entry name" value="P-loop_NTPase"/>
</dbReference>
<dbReference type="EMBL" id="QMQB01000283">
    <property type="protein sequence ID" value="RLE11073.1"/>
    <property type="molecule type" value="Genomic_DNA"/>
</dbReference>
<sequence length="285" mass="32042">MIKPRLVIKTERLTKKYGAITAVDNLNLEVAEGKIFGFLGPNGAGKTTTCRMLTTLTKPTSGRAFVSGFDVVSEPVNAKGGMAVVPQYLNVDGELTAYENLKLHGMLHKMVRKERDDQIEKMLDFVELTDRASSLVKTFSGGMKRKLMIARALLHKPEVLFLDEPTVGLDPQTRRKIWDLIRKINQTRATIFLTTHYIEEAEELCHRVGIIDYGKLIALDTPEELLKKTGTVVVEMLADDGTNARFFENREDAVKFASSLEKNVIIRKSNLEDVFIKLTGRKVME</sequence>
<dbReference type="GO" id="GO:0005524">
    <property type="term" value="F:ATP binding"/>
    <property type="evidence" value="ECO:0007669"/>
    <property type="project" value="UniProtKB-KW"/>
</dbReference>
<keyword evidence="6" id="KW-1278">Translocase</keyword>
<evidence type="ECO:0000256" key="6">
    <source>
        <dbReference type="ARBA" id="ARBA00022967"/>
    </source>
</evidence>
<dbReference type="SUPFAM" id="SSF52540">
    <property type="entry name" value="P-loop containing nucleoside triphosphate hydrolases"/>
    <property type="match status" value="1"/>
</dbReference>
<dbReference type="PANTHER" id="PTHR42711:SF5">
    <property type="entry name" value="ABC TRANSPORTER ATP-BINDING PROTEIN NATA"/>
    <property type="match status" value="1"/>
</dbReference>
<keyword evidence="4" id="KW-0547">Nucleotide-binding</keyword>
<evidence type="ECO:0000313" key="10">
    <source>
        <dbReference type="EMBL" id="RLE11073.1"/>
    </source>
</evidence>
<dbReference type="InterPro" id="IPR003593">
    <property type="entry name" value="AAA+_ATPase"/>
</dbReference>
<name>A0A662D9Q2_UNCAE</name>
<evidence type="ECO:0000256" key="4">
    <source>
        <dbReference type="ARBA" id="ARBA00022741"/>
    </source>
</evidence>
<dbReference type="GO" id="GO:0043215">
    <property type="term" value="P:daunorubicin transport"/>
    <property type="evidence" value="ECO:0007669"/>
    <property type="project" value="InterPro"/>
</dbReference>
<keyword evidence="3" id="KW-1003">Cell membrane</keyword>
<organism evidence="10 11">
    <name type="scientific">Aerophobetes bacterium</name>
    <dbReference type="NCBI Taxonomy" id="2030807"/>
    <lineage>
        <taxon>Bacteria</taxon>
        <taxon>Candidatus Aerophobota</taxon>
    </lineage>
</organism>
<reference evidence="10 11" key="1">
    <citation type="submission" date="2018-06" db="EMBL/GenBank/DDBJ databases">
        <title>Extensive metabolic versatility and redundancy in microbially diverse, dynamic hydrothermal sediments.</title>
        <authorList>
            <person name="Dombrowski N."/>
            <person name="Teske A."/>
            <person name="Baker B.J."/>
        </authorList>
    </citation>
    <scope>NUCLEOTIDE SEQUENCE [LARGE SCALE GENOMIC DNA]</scope>
    <source>
        <strain evidence="10">B19_G9</strain>
    </source>
</reference>
<comment type="caution">
    <text evidence="10">The sequence shown here is derived from an EMBL/GenBank/DDBJ whole genome shotgun (WGS) entry which is preliminary data.</text>
</comment>
<evidence type="ECO:0000256" key="8">
    <source>
        <dbReference type="ARBA" id="ARBA00049985"/>
    </source>
</evidence>
<dbReference type="GO" id="GO:0005886">
    <property type="term" value="C:plasma membrane"/>
    <property type="evidence" value="ECO:0007669"/>
    <property type="project" value="UniProtKB-SubCell"/>
</dbReference>
<gene>
    <name evidence="10" type="ORF">DRI96_06860</name>
</gene>
<dbReference type="InterPro" id="IPR017871">
    <property type="entry name" value="ABC_transporter-like_CS"/>
</dbReference>
<dbReference type="PANTHER" id="PTHR42711">
    <property type="entry name" value="ABC TRANSPORTER ATP-BINDING PROTEIN"/>
    <property type="match status" value="1"/>
</dbReference>
<keyword evidence="5 10" id="KW-0067">ATP-binding</keyword>
<dbReference type="Proteomes" id="UP000267654">
    <property type="component" value="Unassembled WGS sequence"/>
</dbReference>
<evidence type="ECO:0000313" key="11">
    <source>
        <dbReference type="Proteomes" id="UP000267654"/>
    </source>
</evidence>
<dbReference type="FunFam" id="3.40.50.300:FF:000589">
    <property type="entry name" value="ABC transporter, ATP-binding subunit"/>
    <property type="match status" value="1"/>
</dbReference>
<keyword evidence="7" id="KW-0472">Membrane</keyword>
<dbReference type="GO" id="GO:1900753">
    <property type="term" value="P:doxorubicin transport"/>
    <property type="evidence" value="ECO:0007669"/>
    <property type="project" value="InterPro"/>
</dbReference>
<dbReference type="InterPro" id="IPR050763">
    <property type="entry name" value="ABC_transporter_ATP-binding"/>
</dbReference>